<sequence>MSREPANSGPSEHLTKSTSSLANTQTAENSLDSPRTGLSSAALASPSTCFLALNDSASSVGEISVPLALFPSGGRLVTPAQGSHRTA</sequence>
<reference evidence="2 3" key="1">
    <citation type="submission" date="2019-05" db="EMBL/GenBank/DDBJ databases">
        <title>Another draft genome of Portunus trituberculatus and its Hox gene families provides insights of decapod evolution.</title>
        <authorList>
            <person name="Jeong J.-H."/>
            <person name="Song I."/>
            <person name="Kim S."/>
            <person name="Choi T."/>
            <person name="Kim D."/>
            <person name="Ryu S."/>
            <person name="Kim W."/>
        </authorList>
    </citation>
    <scope>NUCLEOTIDE SEQUENCE [LARGE SCALE GENOMIC DNA]</scope>
    <source>
        <tissue evidence="2">Muscle</tissue>
    </source>
</reference>
<gene>
    <name evidence="2" type="ORF">E2C01_001515</name>
</gene>
<feature type="compositionally biased region" description="Polar residues" evidence="1">
    <location>
        <begin position="16"/>
        <end position="39"/>
    </location>
</feature>
<dbReference type="Proteomes" id="UP000324222">
    <property type="component" value="Unassembled WGS sequence"/>
</dbReference>
<dbReference type="AlphaFoldDB" id="A0A5B7CHD0"/>
<accession>A0A5B7CHD0</accession>
<comment type="caution">
    <text evidence="2">The sequence shown here is derived from an EMBL/GenBank/DDBJ whole genome shotgun (WGS) entry which is preliminary data.</text>
</comment>
<feature type="region of interest" description="Disordered" evidence="1">
    <location>
        <begin position="1"/>
        <end position="41"/>
    </location>
</feature>
<proteinExistence type="predicted"/>
<protein>
    <submittedName>
        <fullName evidence="2">Uncharacterized protein</fullName>
    </submittedName>
</protein>
<evidence type="ECO:0000313" key="3">
    <source>
        <dbReference type="Proteomes" id="UP000324222"/>
    </source>
</evidence>
<dbReference type="EMBL" id="VSRR010000048">
    <property type="protein sequence ID" value="MPC08917.1"/>
    <property type="molecule type" value="Genomic_DNA"/>
</dbReference>
<organism evidence="2 3">
    <name type="scientific">Portunus trituberculatus</name>
    <name type="common">Swimming crab</name>
    <name type="synonym">Neptunus trituberculatus</name>
    <dbReference type="NCBI Taxonomy" id="210409"/>
    <lineage>
        <taxon>Eukaryota</taxon>
        <taxon>Metazoa</taxon>
        <taxon>Ecdysozoa</taxon>
        <taxon>Arthropoda</taxon>
        <taxon>Crustacea</taxon>
        <taxon>Multicrustacea</taxon>
        <taxon>Malacostraca</taxon>
        <taxon>Eumalacostraca</taxon>
        <taxon>Eucarida</taxon>
        <taxon>Decapoda</taxon>
        <taxon>Pleocyemata</taxon>
        <taxon>Brachyura</taxon>
        <taxon>Eubrachyura</taxon>
        <taxon>Portunoidea</taxon>
        <taxon>Portunidae</taxon>
        <taxon>Portuninae</taxon>
        <taxon>Portunus</taxon>
    </lineage>
</organism>
<evidence type="ECO:0000313" key="2">
    <source>
        <dbReference type="EMBL" id="MPC08917.1"/>
    </source>
</evidence>
<name>A0A5B7CHD0_PORTR</name>
<keyword evidence="3" id="KW-1185">Reference proteome</keyword>
<evidence type="ECO:0000256" key="1">
    <source>
        <dbReference type="SAM" id="MobiDB-lite"/>
    </source>
</evidence>